<dbReference type="AlphaFoldDB" id="A0A1G9V5N0"/>
<reference evidence="1 2" key="1">
    <citation type="submission" date="2016-10" db="EMBL/GenBank/DDBJ databases">
        <authorList>
            <person name="de Groot N.N."/>
        </authorList>
    </citation>
    <scope>NUCLEOTIDE SEQUENCE [LARGE SCALE GENOMIC DNA]</scope>
    <source>
        <strain evidence="2">EB21,IBRC-M 10013,KCTC 4048</strain>
    </source>
</reference>
<name>A0A1G9V5N0_9EURY</name>
<accession>A0A1G9V5N0</accession>
<proteinExistence type="predicted"/>
<keyword evidence="2" id="KW-1185">Reference proteome</keyword>
<sequence length="338" mass="33986">MERRRFLQVAGVAGATAMTTLSGCSSLTGGGGGTPSGDRATYDSWVAAGVSEPVNAFTLDLAVYRTLQNQDEETQTQTETSSNVGGDPLAGIPATYLFAAALGLGFGLAQTGLSSLVQEDGSAQRAHFVDNGIVLEGSFDAETVGSSVSGAGGQEADSNAGYTFYRSGSGSDGTVIAVSGDAVVVVRGGQTVADPMARTRRLVDANGGNTDRFRSGSDDYDSLVTALPNRGIMGVAYRSDGGLFEIGGAGAGGGTSGLASFSDLDLSGNAVGGATSASFSTDQLDSTVAILYESESEVDAKADIEAALGGEASSSSVTIDGRMVYVEGTFEDPNTGDS</sequence>
<dbReference type="Proteomes" id="UP000199370">
    <property type="component" value="Unassembled WGS sequence"/>
</dbReference>
<gene>
    <name evidence="1" type="ORF">SAMN05192554_105199</name>
</gene>
<protein>
    <submittedName>
        <fullName evidence="1">Uncharacterized protein</fullName>
    </submittedName>
</protein>
<dbReference type="EMBL" id="FNIA01000005">
    <property type="protein sequence ID" value="SDM67377.1"/>
    <property type="molecule type" value="Genomic_DNA"/>
</dbReference>
<dbReference type="PROSITE" id="PS51257">
    <property type="entry name" value="PROKAR_LIPOPROTEIN"/>
    <property type="match status" value="1"/>
</dbReference>
<dbReference type="RefSeq" id="WP_139172265.1">
    <property type="nucleotide sequence ID" value="NZ_FNIA01000005.1"/>
</dbReference>
<organism evidence="1 2">
    <name type="scientific">Haloarchaeobius iranensis</name>
    <dbReference type="NCBI Taxonomy" id="996166"/>
    <lineage>
        <taxon>Archaea</taxon>
        <taxon>Methanobacteriati</taxon>
        <taxon>Methanobacteriota</taxon>
        <taxon>Stenosarchaea group</taxon>
        <taxon>Halobacteria</taxon>
        <taxon>Halobacteriales</taxon>
        <taxon>Halorubellaceae</taxon>
        <taxon>Haloarchaeobius</taxon>
    </lineage>
</organism>
<evidence type="ECO:0000313" key="1">
    <source>
        <dbReference type="EMBL" id="SDM67377.1"/>
    </source>
</evidence>
<evidence type="ECO:0000313" key="2">
    <source>
        <dbReference type="Proteomes" id="UP000199370"/>
    </source>
</evidence>